<dbReference type="AlphaFoldDB" id="A0A645G9D8"/>
<protein>
    <submittedName>
        <fullName evidence="1">Uncharacterized protein</fullName>
    </submittedName>
</protein>
<accession>A0A645G9D8</accession>
<gene>
    <name evidence="1" type="ORF">SDC9_167902</name>
</gene>
<name>A0A645G9D8_9ZZZZ</name>
<evidence type="ECO:0000313" key="1">
    <source>
        <dbReference type="EMBL" id="MPN20523.1"/>
    </source>
</evidence>
<proteinExistence type="predicted"/>
<dbReference type="EMBL" id="VSSQ01068312">
    <property type="protein sequence ID" value="MPN20523.1"/>
    <property type="molecule type" value="Genomic_DNA"/>
</dbReference>
<sequence length="101" mass="10767">MHMAHGSTQHARGIEHAAHIPDGQHLVRGRVVQLKALQQLAYRLGDGQIACRLQHHEALARLLIQHDLAEGADLVESGIGAGVGQKHQAGVELEGDAVCHG</sequence>
<reference evidence="1" key="1">
    <citation type="submission" date="2019-08" db="EMBL/GenBank/DDBJ databases">
        <authorList>
            <person name="Kucharzyk K."/>
            <person name="Murdoch R.W."/>
            <person name="Higgins S."/>
            <person name="Loffler F."/>
        </authorList>
    </citation>
    <scope>NUCLEOTIDE SEQUENCE</scope>
</reference>
<organism evidence="1">
    <name type="scientific">bioreactor metagenome</name>
    <dbReference type="NCBI Taxonomy" id="1076179"/>
    <lineage>
        <taxon>unclassified sequences</taxon>
        <taxon>metagenomes</taxon>
        <taxon>ecological metagenomes</taxon>
    </lineage>
</organism>
<comment type="caution">
    <text evidence="1">The sequence shown here is derived from an EMBL/GenBank/DDBJ whole genome shotgun (WGS) entry which is preliminary data.</text>
</comment>